<dbReference type="PROSITE" id="PS51031">
    <property type="entry name" value="BESS"/>
    <property type="match status" value="1"/>
</dbReference>
<keyword evidence="1" id="KW-0539">Nucleus</keyword>
<evidence type="ECO:0000256" key="2">
    <source>
        <dbReference type="SAM" id="MobiDB-lite"/>
    </source>
</evidence>
<feature type="region of interest" description="Disordered" evidence="2">
    <location>
        <begin position="162"/>
        <end position="207"/>
    </location>
</feature>
<protein>
    <recommendedName>
        <fullName evidence="3">BESS domain-containing protein</fullName>
    </recommendedName>
</protein>
<dbReference type="Proteomes" id="UP001381693">
    <property type="component" value="Unassembled WGS sequence"/>
</dbReference>
<feature type="compositionally biased region" description="Polar residues" evidence="2">
    <location>
        <begin position="176"/>
        <end position="189"/>
    </location>
</feature>
<organism evidence="4 5">
    <name type="scientific">Halocaridina rubra</name>
    <name type="common">Hawaiian red shrimp</name>
    <dbReference type="NCBI Taxonomy" id="373956"/>
    <lineage>
        <taxon>Eukaryota</taxon>
        <taxon>Metazoa</taxon>
        <taxon>Ecdysozoa</taxon>
        <taxon>Arthropoda</taxon>
        <taxon>Crustacea</taxon>
        <taxon>Multicrustacea</taxon>
        <taxon>Malacostraca</taxon>
        <taxon>Eumalacostraca</taxon>
        <taxon>Eucarida</taxon>
        <taxon>Decapoda</taxon>
        <taxon>Pleocyemata</taxon>
        <taxon>Caridea</taxon>
        <taxon>Atyoidea</taxon>
        <taxon>Atyidae</taxon>
        <taxon>Halocaridina</taxon>
    </lineage>
</organism>
<keyword evidence="5" id="KW-1185">Reference proteome</keyword>
<evidence type="ECO:0000259" key="3">
    <source>
        <dbReference type="PROSITE" id="PS51031"/>
    </source>
</evidence>
<comment type="subcellular location">
    <subcellularLocation>
        <location evidence="1">Nucleus</location>
    </subcellularLocation>
</comment>
<dbReference type="GO" id="GO:0003677">
    <property type="term" value="F:DNA binding"/>
    <property type="evidence" value="ECO:0007669"/>
    <property type="project" value="InterPro"/>
</dbReference>
<evidence type="ECO:0000256" key="1">
    <source>
        <dbReference type="PROSITE-ProRule" id="PRU00371"/>
    </source>
</evidence>
<sequence>KRNEKSGSVASGRKQYVYFEILRFIETVCKRTASSMDENNHEAAENDGLQEGDMETTREVEETEKRPKKHSTMKRNNDNELIQVLKSKILLENQQPSDETNEDRLFLLSLVSELQKVPADRKLQVKSHIMTTIAKAQQGYQQLPQYQYPTLPVYHPTHPPHTFHHAQQPTFHGGEYSQNNLIPSGSAPVQYSPTPASSYSSPTFSEGSSVNFDLFNL</sequence>
<feature type="region of interest" description="Disordered" evidence="2">
    <location>
        <begin position="32"/>
        <end position="75"/>
    </location>
</feature>
<proteinExistence type="predicted"/>
<comment type="caution">
    <text evidence="4">The sequence shown here is derived from an EMBL/GenBank/DDBJ whole genome shotgun (WGS) entry which is preliminary data.</text>
</comment>
<evidence type="ECO:0000313" key="5">
    <source>
        <dbReference type="Proteomes" id="UP001381693"/>
    </source>
</evidence>
<dbReference type="EMBL" id="JAXCGZ010013262">
    <property type="protein sequence ID" value="KAK7073065.1"/>
    <property type="molecule type" value="Genomic_DNA"/>
</dbReference>
<dbReference type="InterPro" id="IPR004210">
    <property type="entry name" value="BESS_motif"/>
</dbReference>
<dbReference type="AlphaFoldDB" id="A0AAN8WVG6"/>
<accession>A0AAN8WVG6</accession>
<gene>
    <name evidence="4" type="ORF">SK128_001323</name>
</gene>
<feature type="compositionally biased region" description="Low complexity" evidence="2">
    <location>
        <begin position="191"/>
        <end position="205"/>
    </location>
</feature>
<reference evidence="4 5" key="1">
    <citation type="submission" date="2023-11" db="EMBL/GenBank/DDBJ databases">
        <title>Halocaridina rubra genome assembly.</title>
        <authorList>
            <person name="Smith C."/>
        </authorList>
    </citation>
    <scope>NUCLEOTIDE SEQUENCE [LARGE SCALE GENOMIC DNA]</scope>
    <source>
        <strain evidence="4">EP-1</strain>
        <tissue evidence="4">Whole</tissue>
    </source>
</reference>
<evidence type="ECO:0000313" key="4">
    <source>
        <dbReference type="EMBL" id="KAK7073065.1"/>
    </source>
</evidence>
<name>A0AAN8WVG6_HALRR</name>
<feature type="domain" description="BESS" evidence="3">
    <location>
        <begin position="100"/>
        <end position="139"/>
    </location>
</feature>
<feature type="compositionally biased region" description="Basic and acidic residues" evidence="2">
    <location>
        <begin position="55"/>
        <end position="65"/>
    </location>
</feature>
<dbReference type="GO" id="GO:0005634">
    <property type="term" value="C:nucleus"/>
    <property type="evidence" value="ECO:0007669"/>
    <property type="project" value="UniProtKB-SubCell"/>
</dbReference>
<feature type="non-terminal residue" evidence="4">
    <location>
        <position position="1"/>
    </location>
</feature>
<dbReference type="Pfam" id="PF02944">
    <property type="entry name" value="BESS"/>
    <property type="match status" value="1"/>
</dbReference>